<dbReference type="AlphaFoldDB" id="A0AAD3NYS6"/>
<proteinExistence type="predicted"/>
<evidence type="ECO:0000313" key="1">
    <source>
        <dbReference type="EMBL" id="GLK64422.1"/>
    </source>
</evidence>
<accession>A0AAD3NYS6</accession>
<evidence type="ECO:0000313" key="2">
    <source>
        <dbReference type="Proteomes" id="UP001143349"/>
    </source>
</evidence>
<reference evidence="1" key="2">
    <citation type="submission" date="2023-01" db="EMBL/GenBank/DDBJ databases">
        <authorList>
            <person name="Sun Q."/>
            <person name="Evtushenko L."/>
        </authorList>
    </citation>
    <scope>NUCLEOTIDE SEQUENCE</scope>
    <source>
        <strain evidence="1">VKM B-2222</strain>
    </source>
</reference>
<dbReference type="Proteomes" id="UP001143349">
    <property type="component" value="Unassembled WGS sequence"/>
</dbReference>
<gene>
    <name evidence="1" type="ORF">GCM10017635_18930</name>
</gene>
<protein>
    <submittedName>
        <fullName evidence="1">Uncharacterized protein</fullName>
    </submittedName>
</protein>
<comment type="caution">
    <text evidence="1">The sequence shown here is derived from an EMBL/GenBank/DDBJ whole genome shotgun (WGS) entry which is preliminary data.</text>
</comment>
<keyword evidence="2" id="KW-1185">Reference proteome</keyword>
<organism evidence="1 2">
    <name type="scientific">Paracoccus kondratievae</name>
    <dbReference type="NCBI Taxonomy" id="135740"/>
    <lineage>
        <taxon>Bacteria</taxon>
        <taxon>Pseudomonadati</taxon>
        <taxon>Pseudomonadota</taxon>
        <taxon>Alphaproteobacteria</taxon>
        <taxon>Rhodobacterales</taxon>
        <taxon>Paracoccaceae</taxon>
        <taxon>Paracoccus</taxon>
    </lineage>
</organism>
<dbReference type="EMBL" id="BSFH01000027">
    <property type="protein sequence ID" value="GLK64422.1"/>
    <property type="molecule type" value="Genomic_DNA"/>
</dbReference>
<sequence length="60" mass="7141">MDLADFNGISAHDATRIRRRVKRMLERRKAPTNNNDVILHRLADDFRHVRFLWTEPRGGK</sequence>
<reference evidence="1" key="1">
    <citation type="journal article" date="2014" name="Int. J. Syst. Evol. Microbiol.">
        <title>Complete genome sequence of Corynebacterium casei LMG S-19264T (=DSM 44701T), isolated from a smear-ripened cheese.</title>
        <authorList>
            <consortium name="US DOE Joint Genome Institute (JGI-PGF)"/>
            <person name="Walter F."/>
            <person name="Albersmeier A."/>
            <person name="Kalinowski J."/>
            <person name="Ruckert C."/>
        </authorList>
    </citation>
    <scope>NUCLEOTIDE SEQUENCE</scope>
    <source>
        <strain evidence="1">VKM B-2222</strain>
    </source>
</reference>
<name>A0AAD3NYS6_9RHOB</name>